<accession>A0A2I0CMP8</accession>
<reference evidence="4" key="1">
    <citation type="submission" date="2017-12" db="EMBL/GenBank/DDBJ databases">
        <authorList>
            <person name="Yu X.-Y."/>
        </authorList>
    </citation>
    <scope>NUCLEOTIDE SEQUENCE [LARGE SCALE GENOMIC DNA]</scope>
    <source>
        <strain evidence="4">ZYSR67-Z</strain>
    </source>
</reference>
<dbReference type="Pfam" id="PF13590">
    <property type="entry name" value="DUF4136"/>
    <property type="match status" value="1"/>
</dbReference>
<dbReference type="AlphaFoldDB" id="A0A2I0CMP8"/>
<evidence type="ECO:0000313" key="3">
    <source>
        <dbReference type="EMBL" id="PKF70363.1"/>
    </source>
</evidence>
<keyword evidence="1" id="KW-0732">Signal</keyword>
<name>A0A2I0CMP8_9PSED</name>
<dbReference type="Gene3D" id="3.30.160.670">
    <property type="match status" value="1"/>
</dbReference>
<organism evidence="3 4">
    <name type="scientific">Pseudomonas fluvialis</name>
    <dbReference type="NCBI Taxonomy" id="1793966"/>
    <lineage>
        <taxon>Bacteria</taxon>
        <taxon>Pseudomonadati</taxon>
        <taxon>Pseudomonadota</taxon>
        <taxon>Gammaproteobacteria</taxon>
        <taxon>Pseudomonadales</taxon>
        <taxon>Pseudomonadaceae</taxon>
        <taxon>Pseudomonas</taxon>
    </lineage>
</organism>
<proteinExistence type="predicted"/>
<gene>
    <name evidence="3" type="ORF">CW360_13755</name>
</gene>
<evidence type="ECO:0000259" key="2">
    <source>
        <dbReference type="Pfam" id="PF13590"/>
    </source>
</evidence>
<sequence>MLHPHCGVFHMPRLAILLPLLLLLAACQSDNPYQASSLPLPPAPAAAANSFDASAYPAAPRDWARYQHWRWQQAPAGQALAEDAELASAVANALEQRGLRPAQPDRPADLLVRAQLDEQRRYYSYREQLGGHYAHGPYGDYRGVHGQVPLTREVEERFLLLQVELLDAANGQVIWRGRSEQRLTGPASTLLYPAAEQALQPFPPH</sequence>
<feature type="chain" id="PRO_5014142880" evidence="1">
    <location>
        <begin position="36"/>
        <end position="205"/>
    </location>
</feature>
<comment type="caution">
    <text evidence="3">The sequence shown here is derived from an EMBL/GenBank/DDBJ whole genome shotgun (WGS) entry which is preliminary data.</text>
</comment>
<feature type="domain" description="DUF4136" evidence="2">
    <location>
        <begin position="61"/>
        <end position="204"/>
    </location>
</feature>
<dbReference type="EMBL" id="PIYS01000027">
    <property type="protein sequence ID" value="PKF70363.1"/>
    <property type="molecule type" value="Genomic_DNA"/>
</dbReference>
<evidence type="ECO:0000256" key="1">
    <source>
        <dbReference type="SAM" id="SignalP"/>
    </source>
</evidence>
<protein>
    <submittedName>
        <fullName evidence="3">DUF4136 domain-containing protein</fullName>
    </submittedName>
</protein>
<feature type="signal peptide" evidence="1">
    <location>
        <begin position="1"/>
        <end position="35"/>
    </location>
</feature>
<evidence type="ECO:0000313" key="4">
    <source>
        <dbReference type="Proteomes" id="UP000242861"/>
    </source>
</evidence>
<dbReference type="Proteomes" id="UP000242861">
    <property type="component" value="Unassembled WGS sequence"/>
</dbReference>
<dbReference type="InterPro" id="IPR025411">
    <property type="entry name" value="DUF4136"/>
</dbReference>